<dbReference type="PANTHER" id="PTHR18919:SF151">
    <property type="entry name" value="BLR2427 PROTEIN"/>
    <property type="match status" value="1"/>
</dbReference>
<dbReference type="NCBIfam" id="TIGR01930">
    <property type="entry name" value="AcCoA-C-Actrans"/>
    <property type="match status" value="1"/>
</dbReference>
<reference evidence="8 9" key="1">
    <citation type="submission" date="2015-11" db="EMBL/GenBank/DDBJ databases">
        <title>Genomic analysis of 38 Legionella species identifies large and diverse effector repertoires.</title>
        <authorList>
            <person name="Burstein D."/>
            <person name="Amaro F."/>
            <person name="Zusman T."/>
            <person name="Lifshitz Z."/>
            <person name="Cohen O."/>
            <person name="Gilbert J.A."/>
            <person name="Pupko T."/>
            <person name="Shuman H.A."/>
            <person name="Segal G."/>
        </authorList>
    </citation>
    <scope>NUCLEOTIDE SEQUENCE [LARGE SCALE GENOMIC DNA]</scope>
    <source>
        <strain evidence="8 9">PX-1-G2-E2</strain>
    </source>
</reference>
<evidence type="ECO:0000259" key="7">
    <source>
        <dbReference type="Pfam" id="PF02803"/>
    </source>
</evidence>
<feature type="active site" description="Proton acceptor" evidence="4">
    <location>
        <position position="388"/>
    </location>
</feature>
<dbReference type="InterPro" id="IPR002155">
    <property type="entry name" value="Thiolase"/>
</dbReference>
<evidence type="ECO:0000256" key="2">
    <source>
        <dbReference type="ARBA" id="ARBA00022679"/>
    </source>
</evidence>
<sequence length="438" mass="46910">MKQKSNLSGREVYVVDGSRTPFLKAKGVGPFTGSDLAVAAGMLLLNRQPISPTQIDEVIIGSAMPGPDEANIARVVALRLGCGEKVPAFTVMRNCASGMQALDNAALQIASGRSDLVLAGGTDAMSRAPLLFNEKMAAWLARWFNAKTASQRFGLVTQFRPSYLAPVIALLRGLTDPIVGMNMGQTAEKVAYRFNITREQMDEFASESHHRLAKAYAEGKMDEVVPIIDSKGHIYQQDDGIRPDSTVEKLGKLKPFFDKKYGMVTAGNSSQITDGACLLLLASAEAIKKYRLPVIGRIVDSQWAALDPAQMGLGPVHAATPILLRHHLKPADMDCWEINEAFAAQVLGCLAAWDDADYCRTQLGLKQAMGAPSLSQLNKDGGAIAAGHPIGASGARIVLHVLQSLKQHNGTRGMAAICIGGGQGGAMYLERVTEVKEQ</sequence>
<dbReference type="PROSITE" id="PS00737">
    <property type="entry name" value="THIOLASE_2"/>
    <property type="match status" value="1"/>
</dbReference>
<dbReference type="STRING" id="466.Lmac_0608"/>
<feature type="domain" description="Thiolase N-terminal" evidence="6">
    <location>
        <begin position="12"/>
        <end position="284"/>
    </location>
</feature>
<dbReference type="Gene3D" id="3.40.47.10">
    <property type="match status" value="1"/>
</dbReference>
<evidence type="ECO:0000313" key="8">
    <source>
        <dbReference type="EMBL" id="KTD30424.1"/>
    </source>
</evidence>
<dbReference type="InterPro" id="IPR020616">
    <property type="entry name" value="Thiolase_N"/>
</dbReference>
<comment type="caution">
    <text evidence="8">The sequence shown here is derived from an EMBL/GenBank/DDBJ whole genome shotgun (WGS) entry which is preliminary data.</text>
</comment>
<organism evidence="8 9">
    <name type="scientific">Legionella maceachernii</name>
    <dbReference type="NCBI Taxonomy" id="466"/>
    <lineage>
        <taxon>Bacteria</taxon>
        <taxon>Pseudomonadati</taxon>
        <taxon>Pseudomonadota</taxon>
        <taxon>Gammaproteobacteria</taxon>
        <taxon>Legionellales</taxon>
        <taxon>Legionellaceae</taxon>
        <taxon>Legionella</taxon>
    </lineage>
</organism>
<dbReference type="RefSeq" id="WP_058451432.1">
    <property type="nucleotide sequence ID" value="NZ_CAAAIB010000007.1"/>
</dbReference>
<accession>A0A0W0WDN5</accession>
<dbReference type="InterPro" id="IPR020617">
    <property type="entry name" value="Thiolase_C"/>
</dbReference>
<dbReference type="PATRIC" id="fig|466.6.peg.651"/>
<evidence type="ECO:0000256" key="5">
    <source>
        <dbReference type="RuleBase" id="RU003557"/>
    </source>
</evidence>
<keyword evidence="2 5" id="KW-0808">Transferase</keyword>
<dbReference type="EC" id="2.3.1.9" evidence="8"/>
<name>A0A0W0WDN5_9GAMM</name>
<feature type="domain" description="Thiolase C-terminal" evidence="7">
    <location>
        <begin position="294"/>
        <end position="431"/>
    </location>
</feature>
<evidence type="ECO:0000256" key="3">
    <source>
        <dbReference type="ARBA" id="ARBA00023315"/>
    </source>
</evidence>
<dbReference type="PANTHER" id="PTHR18919">
    <property type="entry name" value="ACETYL-COA C-ACYLTRANSFERASE"/>
    <property type="match status" value="1"/>
</dbReference>
<dbReference type="InterPro" id="IPR020610">
    <property type="entry name" value="Thiolase_AS"/>
</dbReference>
<evidence type="ECO:0000259" key="6">
    <source>
        <dbReference type="Pfam" id="PF00108"/>
    </source>
</evidence>
<keyword evidence="9" id="KW-1185">Reference proteome</keyword>
<dbReference type="PIRSF" id="PIRSF000429">
    <property type="entry name" value="Ac-CoA_Ac_transf"/>
    <property type="match status" value="1"/>
</dbReference>
<feature type="active site" description="Proton acceptor" evidence="4">
    <location>
        <position position="418"/>
    </location>
</feature>
<proteinExistence type="inferred from homology"/>
<dbReference type="CDD" id="cd00751">
    <property type="entry name" value="thiolase"/>
    <property type="match status" value="1"/>
</dbReference>
<dbReference type="AlphaFoldDB" id="A0A0W0WDN5"/>
<dbReference type="EMBL" id="LNYL01000016">
    <property type="protein sequence ID" value="KTD30424.1"/>
    <property type="molecule type" value="Genomic_DNA"/>
</dbReference>
<dbReference type="OrthoDB" id="1402717at2"/>
<gene>
    <name evidence="8" type="ORF">Lmac_0608</name>
</gene>
<dbReference type="Pfam" id="PF02803">
    <property type="entry name" value="Thiolase_C"/>
    <property type="match status" value="1"/>
</dbReference>
<dbReference type="InterPro" id="IPR016039">
    <property type="entry name" value="Thiolase-like"/>
</dbReference>
<evidence type="ECO:0000256" key="4">
    <source>
        <dbReference type="PIRSR" id="PIRSR000429-1"/>
    </source>
</evidence>
<comment type="similarity">
    <text evidence="1 5">Belongs to the thiolase-like superfamily. Thiolase family.</text>
</comment>
<dbReference type="SUPFAM" id="SSF53901">
    <property type="entry name" value="Thiolase-like"/>
    <property type="match status" value="2"/>
</dbReference>
<dbReference type="Pfam" id="PF00108">
    <property type="entry name" value="Thiolase_N"/>
    <property type="match status" value="1"/>
</dbReference>
<dbReference type="Proteomes" id="UP000054908">
    <property type="component" value="Unassembled WGS sequence"/>
</dbReference>
<protein>
    <submittedName>
        <fullName evidence="8">Acetyl-CoA acetyltransferase</fullName>
        <ecNumber evidence="8">2.3.1.9</ecNumber>
    </submittedName>
</protein>
<dbReference type="GO" id="GO:0003985">
    <property type="term" value="F:acetyl-CoA C-acetyltransferase activity"/>
    <property type="evidence" value="ECO:0007669"/>
    <property type="project" value="UniProtKB-EC"/>
</dbReference>
<dbReference type="InterPro" id="IPR020613">
    <property type="entry name" value="Thiolase_CS"/>
</dbReference>
<feature type="active site" description="Acyl-thioester intermediate" evidence="4">
    <location>
        <position position="95"/>
    </location>
</feature>
<evidence type="ECO:0000256" key="1">
    <source>
        <dbReference type="ARBA" id="ARBA00010982"/>
    </source>
</evidence>
<dbReference type="PROSITE" id="PS00099">
    <property type="entry name" value="THIOLASE_3"/>
    <property type="match status" value="1"/>
</dbReference>
<evidence type="ECO:0000313" key="9">
    <source>
        <dbReference type="Proteomes" id="UP000054908"/>
    </source>
</evidence>
<dbReference type="NCBIfam" id="NF006030">
    <property type="entry name" value="PRK08170.1"/>
    <property type="match status" value="1"/>
</dbReference>
<keyword evidence="3 5" id="KW-0012">Acyltransferase</keyword>